<evidence type="ECO:0000256" key="1">
    <source>
        <dbReference type="SAM" id="SignalP"/>
    </source>
</evidence>
<dbReference type="Pfam" id="PF05257">
    <property type="entry name" value="CHAP"/>
    <property type="match status" value="1"/>
</dbReference>
<dbReference type="SUPFAM" id="SSF54001">
    <property type="entry name" value="Cysteine proteinases"/>
    <property type="match status" value="1"/>
</dbReference>
<protein>
    <recommendedName>
        <fullName evidence="2">Peptidase C51 domain-containing protein</fullName>
    </recommendedName>
</protein>
<dbReference type="InterPro" id="IPR007921">
    <property type="entry name" value="CHAP_dom"/>
</dbReference>
<dbReference type="EMBL" id="MEYI01000043">
    <property type="protein sequence ID" value="OGD23379.1"/>
    <property type="molecule type" value="Genomic_DNA"/>
</dbReference>
<name>A0A1F5AYE2_9BACT</name>
<feature type="signal peptide" evidence="1">
    <location>
        <begin position="1"/>
        <end position="20"/>
    </location>
</feature>
<reference evidence="3 4" key="1">
    <citation type="journal article" date="2016" name="Nat. Commun.">
        <title>Thousands of microbial genomes shed light on interconnected biogeochemical processes in an aquifer system.</title>
        <authorList>
            <person name="Anantharaman K."/>
            <person name="Brown C.T."/>
            <person name="Hug L.A."/>
            <person name="Sharon I."/>
            <person name="Castelle C.J."/>
            <person name="Probst A.J."/>
            <person name="Thomas B.C."/>
            <person name="Singh A."/>
            <person name="Wilkins M.J."/>
            <person name="Karaoz U."/>
            <person name="Brodie E.L."/>
            <person name="Williams K.H."/>
            <person name="Hubbard S.S."/>
            <person name="Banfield J.F."/>
        </authorList>
    </citation>
    <scope>NUCLEOTIDE SEQUENCE [LARGE SCALE GENOMIC DNA]</scope>
</reference>
<evidence type="ECO:0000259" key="2">
    <source>
        <dbReference type="PROSITE" id="PS50911"/>
    </source>
</evidence>
<dbReference type="InterPro" id="IPR038765">
    <property type="entry name" value="Papain-like_cys_pep_sf"/>
</dbReference>
<dbReference type="Proteomes" id="UP000176639">
    <property type="component" value="Unassembled WGS sequence"/>
</dbReference>
<feature type="domain" description="Peptidase C51" evidence="2">
    <location>
        <begin position="48"/>
        <end position="175"/>
    </location>
</feature>
<dbReference type="PROSITE" id="PS50911">
    <property type="entry name" value="CHAP"/>
    <property type="match status" value="1"/>
</dbReference>
<evidence type="ECO:0000313" key="3">
    <source>
        <dbReference type="EMBL" id="OGD23379.1"/>
    </source>
</evidence>
<feature type="chain" id="PRO_5009517316" description="Peptidase C51 domain-containing protein" evidence="1">
    <location>
        <begin position="21"/>
        <end position="353"/>
    </location>
</feature>
<organism evidence="3 4">
    <name type="scientific">Candidatus Azambacteria bacterium RBG_16_47_10</name>
    <dbReference type="NCBI Taxonomy" id="1797292"/>
    <lineage>
        <taxon>Bacteria</taxon>
        <taxon>Candidatus Azamiibacteriota</taxon>
    </lineage>
</organism>
<comment type="caution">
    <text evidence="3">The sequence shown here is derived from an EMBL/GenBank/DDBJ whole genome shotgun (WGS) entry which is preliminary data.</text>
</comment>
<evidence type="ECO:0000313" key="4">
    <source>
        <dbReference type="Proteomes" id="UP000176639"/>
    </source>
</evidence>
<accession>A0A1F5AYE2</accession>
<dbReference type="AlphaFoldDB" id="A0A1F5AYE2"/>
<keyword evidence="1" id="KW-0732">Signal</keyword>
<gene>
    <name evidence="3" type="ORF">A2Z10_02265</name>
</gene>
<sequence>MKRTIAFLIGLMFLAFLAFNANVPALASHLQDPCDPINFTTSNVYGHKINEFNGVTIYSNGACRGTGSGDYQCVEFVDRYFARQDWMGNGGAYFGGAPSKGLAPIPNGSTLMPKPEDILGFEKSGTVGHVAMVATVTQIDTTTYEVRVIEQNYSSTGEAVLTMVNLSNGGYSILSRDGFTVQGWLRYFPPPTIAPGMYEGASWNSFFSYAFLETYERIGGKNILGSTDTRVGETPYVHDWCVQGSCVALQDFWGGTLGDSALILNKTLGKTYLVRTAFWEFYLTNEGPIALGEPIGEEHAPIPNSSTLYPCPETMLSCQAFRKGTLFWNGNSVIPMSNPDPLPPSPPSNLQIK</sequence>
<dbReference type="Gene3D" id="3.90.1720.10">
    <property type="entry name" value="endopeptidase domain like (from Nostoc punctiforme)"/>
    <property type="match status" value="1"/>
</dbReference>
<proteinExistence type="predicted"/>